<dbReference type="AlphaFoldDB" id="A0A0A2SRY1"/>
<keyword evidence="3" id="KW-1185">Reference proteome</keyword>
<name>A0A0A2SRY1_9GAMM</name>
<proteinExistence type="predicted"/>
<keyword evidence="1" id="KW-0732">Signal</keyword>
<evidence type="ECO:0000313" key="2">
    <source>
        <dbReference type="EMBL" id="KGP62481.1"/>
    </source>
</evidence>
<feature type="signal peptide" evidence="1">
    <location>
        <begin position="1"/>
        <end position="19"/>
    </location>
</feature>
<dbReference type="Proteomes" id="UP000054422">
    <property type="component" value="Unassembled WGS sequence"/>
</dbReference>
<comment type="caution">
    <text evidence="2">The sequence shown here is derived from an EMBL/GenBank/DDBJ whole genome shotgun (WGS) entry which is preliminary data.</text>
</comment>
<accession>A0A0A2SRY1</accession>
<dbReference type="OrthoDB" id="5639313at2"/>
<evidence type="ECO:0000256" key="1">
    <source>
        <dbReference type="SAM" id="SignalP"/>
    </source>
</evidence>
<gene>
    <name evidence="2" type="ORF">EP47_10395</name>
</gene>
<protein>
    <submittedName>
        <fullName evidence="2">Uncharacterized protein</fullName>
    </submittedName>
</protein>
<sequence>MKKWTVLAASSILMVNAYANETFCGYKDFFHLSDRTHPGIYVVSGYNDSDVVLQIVGPRSFVIRDGFDCRAGYAHVTVAYDSANWCVLDINDGPFMNHPVVSASCNGLRYINTTYDGVGSYSYSIHIE</sequence>
<reference evidence="2 3" key="1">
    <citation type="submission" date="2014-05" db="EMBL/GenBank/DDBJ databases">
        <authorList>
            <person name="Rizzardi K."/>
            <person name="Winiecka-Krusnell J."/>
            <person name="Ramliden M."/>
            <person name="Alm E."/>
            <person name="Andersson S."/>
            <person name="Byfors S."/>
        </authorList>
    </citation>
    <scope>NUCLEOTIDE SEQUENCE [LARGE SCALE GENOMIC DNA]</scope>
    <source>
        <strain evidence="2 3">LEGN</strain>
    </source>
</reference>
<evidence type="ECO:0000313" key="3">
    <source>
        <dbReference type="Proteomes" id="UP000054422"/>
    </source>
</evidence>
<dbReference type="RefSeq" id="WP_035890950.1">
    <property type="nucleotide sequence ID" value="NZ_JNCF01000063.1"/>
</dbReference>
<dbReference type="STRING" id="1498499.EP47_10395"/>
<feature type="chain" id="PRO_5001993687" evidence="1">
    <location>
        <begin position="20"/>
        <end position="128"/>
    </location>
</feature>
<organism evidence="2 3">
    <name type="scientific">Legionella norrlandica</name>
    <dbReference type="NCBI Taxonomy" id="1498499"/>
    <lineage>
        <taxon>Bacteria</taxon>
        <taxon>Pseudomonadati</taxon>
        <taxon>Pseudomonadota</taxon>
        <taxon>Gammaproteobacteria</taxon>
        <taxon>Legionellales</taxon>
        <taxon>Legionellaceae</taxon>
        <taxon>Legionella</taxon>
    </lineage>
</organism>
<dbReference type="EMBL" id="JNCF01000063">
    <property type="protein sequence ID" value="KGP62481.1"/>
    <property type="molecule type" value="Genomic_DNA"/>
</dbReference>